<dbReference type="EMBL" id="JABFJW010000024">
    <property type="protein sequence ID" value="NOK08455.1"/>
    <property type="molecule type" value="Genomic_DNA"/>
</dbReference>
<organism evidence="1 2">
    <name type="scientific">Corallococcus exercitus</name>
    <dbReference type="NCBI Taxonomy" id="2316736"/>
    <lineage>
        <taxon>Bacteria</taxon>
        <taxon>Pseudomonadati</taxon>
        <taxon>Myxococcota</taxon>
        <taxon>Myxococcia</taxon>
        <taxon>Myxococcales</taxon>
        <taxon>Cystobacterineae</taxon>
        <taxon>Myxococcaceae</taxon>
        <taxon>Corallococcus</taxon>
    </lineage>
</organism>
<sequence>MQTKPPRLAAVVLVSAAACQRDAPTVAAVRPPAANVVAMDDATSAVNARIQDVLGEPAKYAQAFAAFQRAVAARDAKAVAALVAYPFTANIGGRKVRLPDAASFVRHYDAIVTPVIANVITRQRYADVFVNDQGVMFGQGEAWLHGICRDAACEEVDVRVIAIQSAN</sequence>
<accession>A0A7Y4ND38</accession>
<dbReference type="RefSeq" id="WP_171412706.1">
    <property type="nucleotide sequence ID" value="NZ_JABFJW010000024.1"/>
</dbReference>
<dbReference type="Proteomes" id="UP000528460">
    <property type="component" value="Unassembled WGS sequence"/>
</dbReference>
<dbReference type="AlphaFoldDB" id="A0A7Y4ND38"/>
<protein>
    <submittedName>
        <fullName evidence="1">Uncharacterized protein</fullName>
    </submittedName>
</protein>
<reference evidence="1 2" key="1">
    <citation type="submission" date="2020-05" db="EMBL/GenBank/DDBJ databases">
        <authorList>
            <person name="Whitworth D."/>
        </authorList>
    </citation>
    <scope>NUCLEOTIDE SEQUENCE [LARGE SCALE GENOMIC DNA]</scope>
    <source>
        <strain evidence="1 2">CA046A</strain>
    </source>
</reference>
<gene>
    <name evidence="1" type="ORF">HNS30_05305</name>
</gene>
<proteinExistence type="predicted"/>
<name>A0A7Y4ND38_9BACT</name>
<evidence type="ECO:0000313" key="2">
    <source>
        <dbReference type="Proteomes" id="UP000528460"/>
    </source>
</evidence>
<comment type="caution">
    <text evidence="1">The sequence shown here is derived from an EMBL/GenBank/DDBJ whole genome shotgun (WGS) entry which is preliminary data.</text>
</comment>
<dbReference type="PROSITE" id="PS51257">
    <property type="entry name" value="PROKAR_LIPOPROTEIN"/>
    <property type="match status" value="1"/>
</dbReference>
<evidence type="ECO:0000313" key="1">
    <source>
        <dbReference type="EMBL" id="NOK08455.1"/>
    </source>
</evidence>